<dbReference type="Pfam" id="PF14243">
    <property type="entry name" value="R2K_3"/>
    <property type="match status" value="1"/>
</dbReference>
<name>A0AA36NJ74_9DINO</name>
<sequence length="322" mass="35463">MDLQYLREIGLHHEFGEALSTDTAELPLAAVMPDDLEFDEEAEAAVAAGLPLFRFGFREAVELPDGGPRGFRGIFRGFMLARGRRRLLHEGLKEQGIELLVPPHCYEAAHFFPATYATLAPLSPRACWAPVDGPATPETFRSACEEVRSWNCRYVVLKDFVKSAKAHGKRFMQVPMEDLEDAACDFVAARGARFNEGVVFKEYVDLVRYPGRGEASTNEWRLWFLGGNLMEVTANSFQEGAEPPPKQVLEQVSGMARSIDNPYITIDVAEASSGWIILEAGDGGVSGPAPGQDLAKHWKLLASHFQHEVGQICGVDVEKKGA</sequence>
<organism evidence="2 3">
    <name type="scientific">Effrenium voratum</name>
    <dbReference type="NCBI Taxonomy" id="2562239"/>
    <lineage>
        <taxon>Eukaryota</taxon>
        <taxon>Sar</taxon>
        <taxon>Alveolata</taxon>
        <taxon>Dinophyceae</taxon>
        <taxon>Suessiales</taxon>
        <taxon>Symbiodiniaceae</taxon>
        <taxon>Effrenium</taxon>
    </lineage>
</organism>
<gene>
    <name evidence="2" type="ORF">EVOR1521_LOCUS28151</name>
</gene>
<evidence type="ECO:0000259" key="1">
    <source>
        <dbReference type="Pfam" id="PF14243"/>
    </source>
</evidence>
<dbReference type="Proteomes" id="UP001178507">
    <property type="component" value="Unassembled WGS sequence"/>
</dbReference>
<dbReference type="EMBL" id="CAUJNA010003616">
    <property type="protein sequence ID" value="CAJ1406101.1"/>
    <property type="molecule type" value="Genomic_DNA"/>
</dbReference>
<proteinExistence type="predicted"/>
<dbReference type="AlphaFoldDB" id="A0AA36NJ74"/>
<evidence type="ECO:0000313" key="2">
    <source>
        <dbReference type="EMBL" id="CAJ1406101.1"/>
    </source>
</evidence>
<accession>A0AA36NJ74</accession>
<evidence type="ECO:0000313" key="3">
    <source>
        <dbReference type="Proteomes" id="UP001178507"/>
    </source>
</evidence>
<comment type="caution">
    <text evidence="2">The sequence shown here is derived from an EMBL/GenBank/DDBJ whole genome shotgun (WGS) entry which is preliminary data.</text>
</comment>
<keyword evidence="3" id="KW-1185">Reference proteome</keyword>
<dbReference type="InterPro" id="IPR025643">
    <property type="entry name" value="R2K_3"/>
</dbReference>
<reference evidence="2" key="1">
    <citation type="submission" date="2023-08" db="EMBL/GenBank/DDBJ databases">
        <authorList>
            <person name="Chen Y."/>
            <person name="Shah S."/>
            <person name="Dougan E. K."/>
            <person name="Thang M."/>
            <person name="Chan C."/>
        </authorList>
    </citation>
    <scope>NUCLEOTIDE SEQUENCE</scope>
</reference>
<feature type="domain" description="ATP-grasp" evidence="1">
    <location>
        <begin position="157"/>
        <end position="299"/>
    </location>
</feature>
<protein>
    <recommendedName>
        <fullName evidence="1">ATP-grasp domain-containing protein</fullName>
    </recommendedName>
</protein>